<gene>
    <name evidence="3" type="ORF">GALL_66080</name>
</gene>
<dbReference type="InterPro" id="IPR002740">
    <property type="entry name" value="EVE_domain"/>
</dbReference>
<dbReference type="CDD" id="cd21133">
    <property type="entry name" value="EVE"/>
    <property type="match status" value="1"/>
</dbReference>
<dbReference type="Gene3D" id="3.10.590.10">
    <property type="entry name" value="ph1033 like domains"/>
    <property type="match status" value="1"/>
</dbReference>
<dbReference type="EMBL" id="MLJW01000019">
    <property type="protein sequence ID" value="OIR11752.1"/>
    <property type="molecule type" value="Genomic_DNA"/>
</dbReference>
<dbReference type="InterPro" id="IPR047197">
    <property type="entry name" value="THYN1-like_EVE"/>
</dbReference>
<evidence type="ECO:0000256" key="1">
    <source>
        <dbReference type="ARBA" id="ARBA00022553"/>
    </source>
</evidence>
<dbReference type="PANTHER" id="PTHR14087">
    <property type="entry name" value="THYMOCYTE NUCLEAR PROTEIN 1"/>
    <property type="match status" value="1"/>
</dbReference>
<evidence type="ECO:0000313" key="3">
    <source>
        <dbReference type="EMBL" id="OIR11752.1"/>
    </source>
</evidence>
<comment type="caution">
    <text evidence="3">The sequence shown here is derived from an EMBL/GenBank/DDBJ whole genome shotgun (WGS) entry which is preliminary data.</text>
</comment>
<dbReference type="InterPro" id="IPR015947">
    <property type="entry name" value="PUA-like_sf"/>
</dbReference>
<dbReference type="GO" id="GO:0005634">
    <property type="term" value="C:nucleus"/>
    <property type="evidence" value="ECO:0007669"/>
    <property type="project" value="TreeGrafter"/>
</dbReference>
<dbReference type="SUPFAM" id="SSF88697">
    <property type="entry name" value="PUA domain-like"/>
    <property type="match status" value="1"/>
</dbReference>
<keyword evidence="1" id="KW-0597">Phosphoprotein</keyword>
<dbReference type="Pfam" id="PF01878">
    <property type="entry name" value="EVE"/>
    <property type="match status" value="1"/>
</dbReference>
<reference evidence="3" key="1">
    <citation type="submission" date="2016-10" db="EMBL/GenBank/DDBJ databases">
        <title>Sequence of Gallionella enrichment culture.</title>
        <authorList>
            <person name="Poehlein A."/>
            <person name="Muehling M."/>
            <person name="Daniel R."/>
        </authorList>
    </citation>
    <scope>NUCLEOTIDE SEQUENCE</scope>
</reference>
<evidence type="ECO:0000259" key="2">
    <source>
        <dbReference type="Pfam" id="PF01878"/>
    </source>
</evidence>
<protein>
    <submittedName>
        <fullName evidence="3">EVE domain protein</fullName>
    </submittedName>
</protein>
<organism evidence="3">
    <name type="scientific">mine drainage metagenome</name>
    <dbReference type="NCBI Taxonomy" id="410659"/>
    <lineage>
        <taxon>unclassified sequences</taxon>
        <taxon>metagenomes</taxon>
        <taxon>ecological metagenomes</taxon>
    </lineage>
</organism>
<sequence length="168" mass="19550">MRREPHFLFSEFTMRYWLMKSEPGDCSIDDLAALPDQTVAWYGVRNYQARNFMRDQMQVGDGVLFYHSNCKEPGIAGIAQVNSTAYPDATQFEKKSKYFDPKATQETPRWFNVDVKLVKKIALISIDELRKHAELEHLRTLQRGNRLSITPVDPAEWKFITSRLAQHP</sequence>
<accession>A0A1J5T6A3</accession>
<feature type="domain" description="EVE" evidence="2">
    <location>
        <begin position="15"/>
        <end position="162"/>
    </location>
</feature>
<dbReference type="InterPro" id="IPR052181">
    <property type="entry name" value="5hmC_binding"/>
</dbReference>
<dbReference type="AlphaFoldDB" id="A0A1J5T6A3"/>
<proteinExistence type="predicted"/>
<dbReference type="PANTHER" id="PTHR14087:SF7">
    <property type="entry name" value="THYMOCYTE NUCLEAR PROTEIN 1"/>
    <property type="match status" value="1"/>
</dbReference>
<name>A0A1J5T6A3_9ZZZZ</name>
<dbReference type="FunFam" id="3.10.590.10:FF:000003">
    <property type="entry name" value="Thymocyte nuclear protein 1"/>
    <property type="match status" value="1"/>
</dbReference>